<dbReference type="InterPro" id="IPR004995">
    <property type="entry name" value="Spore_Ger"/>
</dbReference>
<gene>
    <name evidence="5" type="ORF">SAMN02745123_02474</name>
</gene>
<feature type="transmembrane region" description="Helical" evidence="4">
    <location>
        <begin position="309"/>
        <end position="328"/>
    </location>
</feature>
<proteinExistence type="inferred from homology"/>
<dbReference type="GO" id="GO:0016020">
    <property type="term" value="C:membrane"/>
    <property type="evidence" value="ECO:0007669"/>
    <property type="project" value="InterPro"/>
</dbReference>
<dbReference type="STRING" id="1121421.SAMN02745123_02474"/>
<evidence type="ECO:0000256" key="3">
    <source>
        <dbReference type="SAM" id="MobiDB-lite"/>
    </source>
</evidence>
<dbReference type="PANTHER" id="PTHR22550:SF5">
    <property type="entry name" value="LEUCINE ZIPPER PROTEIN 4"/>
    <property type="match status" value="1"/>
</dbReference>
<evidence type="ECO:0000256" key="1">
    <source>
        <dbReference type="ARBA" id="ARBA00005278"/>
    </source>
</evidence>
<keyword evidence="4" id="KW-0812">Transmembrane</keyword>
<name>A0A1M6TWP3_9FIRM</name>
<dbReference type="PANTHER" id="PTHR22550">
    <property type="entry name" value="SPORE GERMINATION PROTEIN"/>
    <property type="match status" value="1"/>
</dbReference>
<keyword evidence="2 4" id="KW-0472">Membrane</keyword>
<feature type="region of interest" description="Disordered" evidence="3">
    <location>
        <begin position="497"/>
        <end position="521"/>
    </location>
</feature>
<dbReference type="PIRSF" id="PIRSF005690">
    <property type="entry name" value="GerBA"/>
    <property type="match status" value="1"/>
</dbReference>
<feature type="transmembrane region" description="Helical" evidence="4">
    <location>
        <begin position="270"/>
        <end position="289"/>
    </location>
</feature>
<organism evidence="5 6">
    <name type="scientific">Desulforamulus aeronauticus DSM 10349</name>
    <dbReference type="NCBI Taxonomy" id="1121421"/>
    <lineage>
        <taxon>Bacteria</taxon>
        <taxon>Bacillati</taxon>
        <taxon>Bacillota</taxon>
        <taxon>Clostridia</taxon>
        <taxon>Eubacteriales</taxon>
        <taxon>Peptococcaceae</taxon>
        <taxon>Desulforamulus</taxon>
    </lineage>
</organism>
<evidence type="ECO:0000313" key="6">
    <source>
        <dbReference type="Proteomes" id="UP000183997"/>
    </source>
</evidence>
<sequence>MLFKRLLKKILPSAQKKPSVGGHQQKQRVSANLDKVLEQFKQCFGNTSDLVLRKVVTGEGTKPALVVYIDNMADTAVLNEGIIAKLQEAPQELVQDVKVLSQTVIAVAKVSITSDFNKITNDISYGNTAIFLAGSDRAIIAATIGWKTRAIEKSDTQVNIEGPKDAFVENVADNLTLVRRRIRDSNLRFENMTVGTRERARVVVGYIEGIADPGILAEVKRRINTIEIDGMFSPEYLQEYIKDNKWTPFSTIMKSERPEKIVACLLEGRIAVFIDNFPFISVMPVSFAMFLQAGDDYYQTFYYGSFLRFIRYFAVLVTLLLPSFYIALITHHWEMMPTILALSILAGREGIPFPPLIEALAMEFTFEILREAGIRLPKAVGQAVSIVGALVIGQSAVQAGLVSPSIVIVVAFTGIASFAIPDYHASIPMRLLRFPLIIAAGLLGIPGLVGGLLMIWGHMVSLTSFGVPYMAPFTPLQVKDLKDTIFRFPRWAMINRPQSVPDMDPDRTGDIELRPGGNPLE</sequence>
<keyword evidence="4" id="KW-1133">Transmembrane helix</keyword>
<dbReference type="EMBL" id="FRAR01000018">
    <property type="protein sequence ID" value="SHK61310.1"/>
    <property type="molecule type" value="Genomic_DNA"/>
</dbReference>
<evidence type="ECO:0000256" key="2">
    <source>
        <dbReference type="ARBA" id="ARBA00023136"/>
    </source>
</evidence>
<dbReference type="AlphaFoldDB" id="A0A1M6TWP3"/>
<comment type="similarity">
    <text evidence="1">Belongs to the GerABKA family.</text>
</comment>
<feature type="transmembrane region" description="Helical" evidence="4">
    <location>
        <begin position="432"/>
        <end position="456"/>
    </location>
</feature>
<dbReference type="InterPro" id="IPR050768">
    <property type="entry name" value="UPF0353/GerABKA_families"/>
</dbReference>
<feature type="transmembrane region" description="Helical" evidence="4">
    <location>
        <begin position="402"/>
        <end position="420"/>
    </location>
</feature>
<protein>
    <submittedName>
        <fullName evidence="5">Spore germination protein KA</fullName>
    </submittedName>
</protein>
<feature type="compositionally biased region" description="Basic and acidic residues" evidence="3">
    <location>
        <begin position="504"/>
        <end position="513"/>
    </location>
</feature>
<dbReference type="GO" id="GO:0009847">
    <property type="term" value="P:spore germination"/>
    <property type="evidence" value="ECO:0007669"/>
    <property type="project" value="InterPro"/>
</dbReference>
<dbReference type="Pfam" id="PF03323">
    <property type="entry name" value="GerA"/>
    <property type="match status" value="1"/>
</dbReference>
<evidence type="ECO:0000313" key="5">
    <source>
        <dbReference type="EMBL" id="SHK61310.1"/>
    </source>
</evidence>
<dbReference type="RefSeq" id="WP_238456813.1">
    <property type="nucleotide sequence ID" value="NZ_FRAR01000018.1"/>
</dbReference>
<evidence type="ECO:0000256" key="4">
    <source>
        <dbReference type="SAM" id="Phobius"/>
    </source>
</evidence>
<keyword evidence="6" id="KW-1185">Reference proteome</keyword>
<reference evidence="6" key="1">
    <citation type="submission" date="2016-11" db="EMBL/GenBank/DDBJ databases">
        <authorList>
            <person name="Varghese N."/>
            <person name="Submissions S."/>
        </authorList>
    </citation>
    <scope>NUCLEOTIDE SEQUENCE [LARGE SCALE GENOMIC DNA]</scope>
    <source>
        <strain evidence="6">DSM 10349</strain>
    </source>
</reference>
<accession>A0A1M6TWP3</accession>
<dbReference type="Proteomes" id="UP000183997">
    <property type="component" value="Unassembled WGS sequence"/>
</dbReference>